<reference evidence="1 2" key="1">
    <citation type="journal article" date="2019" name="Int. J. Syst. Evol. Microbiol.">
        <title>The Global Catalogue of Microorganisms (GCM) 10K type strain sequencing project: providing services to taxonomists for standard genome sequencing and annotation.</title>
        <authorList>
            <consortium name="The Broad Institute Genomics Platform"/>
            <consortium name="The Broad Institute Genome Sequencing Center for Infectious Disease"/>
            <person name="Wu L."/>
            <person name="Ma J."/>
        </authorList>
    </citation>
    <scope>NUCLEOTIDE SEQUENCE [LARGE SCALE GENOMIC DNA]</scope>
    <source>
        <strain evidence="1 2">JCM 6486</strain>
    </source>
</reference>
<sequence length="105" mass="12354">MSITESAIELIGIVNEICQEKDLDIKEIIENKDYEFYEIWKEAGRRFDDIKQPIDDDCKKCKRYETNIKDLELLLDRKKKDWDGKGNLVQDAVIIGLDMALTMLR</sequence>
<evidence type="ECO:0000313" key="2">
    <source>
        <dbReference type="Proteomes" id="UP001400965"/>
    </source>
</evidence>
<gene>
    <name evidence="1" type="ORF">GCM10008917_25470</name>
</gene>
<accession>A0ABN1M9N7</accession>
<name>A0ABN1M9N7_9FIRM</name>
<dbReference type="EMBL" id="BAAACP010000020">
    <property type="protein sequence ID" value="GAA0865951.1"/>
    <property type="molecule type" value="Genomic_DNA"/>
</dbReference>
<evidence type="ECO:0000313" key="1">
    <source>
        <dbReference type="EMBL" id="GAA0865951.1"/>
    </source>
</evidence>
<comment type="caution">
    <text evidence="1">The sequence shown here is derived from an EMBL/GenBank/DDBJ whole genome shotgun (WGS) entry which is preliminary data.</text>
</comment>
<keyword evidence="2" id="KW-1185">Reference proteome</keyword>
<dbReference type="RefSeq" id="WP_346046620.1">
    <property type="nucleotide sequence ID" value="NZ_BAAACP010000020.1"/>
</dbReference>
<organism evidence="1 2">
    <name type="scientific">Paraclostridium tenue</name>
    <dbReference type="NCBI Taxonomy" id="1737"/>
    <lineage>
        <taxon>Bacteria</taxon>
        <taxon>Bacillati</taxon>
        <taxon>Bacillota</taxon>
        <taxon>Clostridia</taxon>
        <taxon>Peptostreptococcales</taxon>
        <taxon>Peptostreptococcaceae</taxon>
        <taxon>Paraclostridium</taxon>
    </lineage>
</organism>
<protein>
    <submittedName>
        <fullName evidence="1">Uncharacterized protein</fullName>
    </submittedName>
</protein>
<dbReference type="Proteomes" id="UP001400965">
    <property type="component" value="Unassembled WGS sequence"/>
</dbReference>
<proteinExistence type="predicted"/>